<protein>
    <submittedName>
        <fullName evidence="4">Response regulator</fullName>
    </submittedName>
</protein>
<dbReference type="Pfam" id="PF00072">
    <property type="entry name" value="Response_reg"/>
    <property type="match status" value="1"/>
</dbReference>
<dbReference type="PANTHER" id="PTHR45339">
    <property type="entry name" value="HYBRID SIGNAL TRANSDUCTION HISTIDINE KINASE J"/>
    <property type="match status" value="1"/>
</dbReference>
<dbReference type="EMBL" id="JAQOMS010000002">
    <property type="protein sequence ID" value="MDC2887730.1"/>
    <property type="molecule type" value="Genomic_DNA"/>
</dbReference>
<evidence type="ECO:0000259" key="3">
    <source>
        <dbReference type="PROSITE" id="PS50110"/>
    </source>
</evidence>
<dbReference type="Proteomes" id="UP001528411">
    <property type="component" value="Unassembled WGS sequence"/>
</dbReference>
<dbReference type="InterPro" id="IPR011006">
    <property type="entry name" value="CheY-like_superfamily"/>
</dbReference>
<accession>A0ABT5F870</accession>
<dbReference type="SMART" id="SM00448">
    <property type="entry name" value="REC"/>
    <property type="match status" value="1"/>
</dbReference>
<evidence type="ECO:0000313" key="4">
    <source>
        <dbReference type="EMBL" id="MDC2887730.1"/>
    </source>
</evidence>
<feature type="modified residue" description="4-aspartylphosphate" evidence="2">
    <location>
        <position position="33"/>
    </location>
</feature>
<dbReference type="PANTHER" id="PTHR45339:SF3">
    <property type="entry name" value="HISTIDINE KINASE"/>
    <property type="match status" value="1"/>
</dbReference>
<feature type="domain" description="Response regulatory" evidence="3">
    <location>
        <begin position="1"/>
        <end position="99"/>
    </location>
</feature>
<gene>
    <name evidence="4" type="ORF">PN838_01240</name>
</gene>
<evidence type="ECO:0000313" key="5">
    <source>
        <dbReference type="Proteomes" id="UP001528411"/>
    </source>
</evidence>
<reference evidence="4 5" key="1">
    <citation type="submission" date="2023-01" db="EMBL/GenBank/DDBJ databases">
        <title>Psychrosphaera sp. nov., isolated from marine algae.</title>
        <authorList>
            <person name="Bayburt H."/>
            <person name="Choi B.J."/>
            <person name="Kim J.M."/>
            <person name="Choi D.G."/>
            <person name="Jeon C.O."/>
        </authorList>
    </citation>
    <scope>NUCLEOTIDE SEQUENCE [LARGE SCALE GENOMIC DNA]</scope>
    <source>
        <strain evidence="4 5">G1-22</strain>
    </source>
</reference>
<proteinExistence type="predicted"/>
<dbReference type="CDD" id="cd17546">
    <property type="entry name" value="REC_hyHK_CKI1_RcsC-like"/>
    <property type="match status" value="1"/>
</dbReference>
<keyword evidence="1 2" id="KW-0597">Phosphoprotein</keyword>
<comment type="caution">
    <text evidence="4">The sequence shown here is derived from an EMBL/GenBank/DDBJ whole genome shotgun (WGS) entry which is preliminary data.</text>
</comment>
<keyword evidence="5" id="KW-1185">Reference proteome</keyword>
<evidence type="ECO:0000256" key="1">
    <source>
        <dbReference type="ARBA" id="ARBA00022553"/>
    </source>
</evidence>
<evidence type="ECO:0000256" key="2">
    <source>
        <dbReference type="PROSITE-ProRule" id="PRU00169"/>
    </source>
</evidence>
<dbReference type="InterPro" id="IPR001789">
    <property type="entry name" value="Sig_transdc_resp-reg_receiver"/>
</dbReference>
<organism evidence="4 5">
    <name type="scientific">Psychrosphaera algicola</name>
    <dbReference type="NCBI Taxonomy" id="3023714"/>
    <lineage>
        <taxon>Bacteria</taxon>
        <taxon>Pseudomonadati</taxon>
        <taxon>Pseudomonadota</taxon>
        <taxon>Gammaproteobacteria</taxon>
        <taxon>Alteromonadales</taxon>
        <taxon>Pseudoalteromonadaceae</taxon>
        <taxon>Psychrosphaera</taxon>
    </lineage>
</organism>
<name>A0ABT5F870_9GAMM</name>
<dbReference type="PROSITE" id="PS50110">
    <property type="entry name" value="RESPONSE_REGULATORY"/>
    <property type="match status" value="1"/>
</dbReference>
<dbReference type="RefSeq" id="WP_272179530.1">
    <property type="nucleotide sequence ID" value="NZ_JAQOMS010000002.1"/>
</dbReference>
<dbReference type="SUPFAM" id="SSF52172">
    <property type="entry name" value="CheY-like"/>
    <property type="match status" value="1"/>
</dbReference>
<dbReference type="Gene3D" id="3.40.50.2300">
    <property type="match status" value="1"/>
</dbReference>
<sequence>MMSATNAKIIAVENGKLAVKAFIEHKPDLVFMDIQMPEMDGIDACLEIRKIDNNYTPIIALTANVMKEDIDKYEKVGFDGHIGKPIELAILYRLTQQNIDSQG</sequence>